<evidence type="ECO:0000256" key="2">
    <source>
        <dbReference type="SAM" id="MobiDB-lite"/>
    </source>
</evidence>
<feature type="compositionally biased region" description="Low complexity" evidence="2">
    <location>
        <begin position="359"/>
        <end position="369"/>
    </location>
</feature>
<feature type="region of interest" description="Disordered" evidence="2">
    <location>
        <begin position="319"/>
        <end position="403"/>
    </location>
</feature>
<keyword evidence="1" id="KW-0175">Coiled coil</keyword>
<protein>
    <submittedName>
        <fullName evidence="3">Uncharacterized protein</fullName>
    </submittedName>
</protein>
<keyword evidence="4" id="KW-1185">Reference proteome</keyword>
<feature type="region of interest" description="Disordered" evidence="2">
    <location>
        <begin position="561"/>
        <end position="590"/>
    </location>
</feature>
<feature type="region of interest" description="Disordered" evidence="2">
    <location>
        <begin position="1462"/>
        <end position="1484"/>
    </location>
</feature>
<feature type="compositionally biased region" description="Basic and acidic residues" evidence="2">
    <location>
        <begin position="347"/>
        <end position="358"/>
    </location>
</feature>
<sequence length="1510" mass="167087">MRHGLQHAQAAGGDAETLRPRLEMPADLPLLYSMPAAKQLGTRDDPESSTFSFPEELGAPPVPVPEADSQHPLLNLFLSPAEGWTASPGAVLDETAQEIQYQIQGLHPSHHRACYFGAPGQVQDKVQTLMFINAEIEQINTEIELIQTEIELSKTESETEIERTKTEAECRGTIQKQPDLRRAWWRFAQLVMNAAWALVTPMRGAMVSSGHQKCIISRMAHARPKRHGVTEMTKAELREEPLTIGDLRTRDDIKHREGPQRSDLASGFSKLRKHEAAALCQAAGIAIEGAFDALKPRIMPLREILAGFGIRFGEAAQRTTAEGRAQRTAHDESSRQSTSSHMSPAGIDDRLDGIREMASRTAATTAEPPSEADWDPDLEKINGDSETETSEASQPTASESDEDRQLMHHLDLGFQRANGLRGALDSRTLPATCLAATIGESAGLNLASGIFRGAESESALKGAHLVVDEDGTAKFHFVEVLGGKAGASWEAARRGVPVGQPWDIEHGDDLTKLATKEELIEFDTEPHAEPRLPEWRAAPAAGAAQGVGDLEARYEGGRMAAPEHPELGRSWDEGPRRRLGQLPGADPGGHEAFERHCGLRCPEDHEHAELQGFGGKETSWSQVYIQAFNGRIVDAFEEVLNQTHQAMAAHADDDSDEAPEEEHMGARAITFGEKARLRRLHRNLGHPSNNDLVGNLSLNGSDDALVRGARHLRCATCNRTKLASTSHRVSRSSLGVGFNGELGADGFYLRNAHGKPYLFPSTVEASTTYRVARYFNCRKPATVAKATDMMGILVKAAARQSQWQNCRTERHRGWLKLMINRAVEHKSVKNRGDLETADWETCQAKNDTRRVCGFSQSQRAHGRSPTTSADLMDRPGLIAEHNMHRASIEFAKRAAIHTAARTAFVELQHSRAPRRALLRKPRVARVNYQSCDPAFYQRLRKKIKLHEWRGPAVAIGPAGASIFCDRHLYREAADLQWQQWESNDAAEPLSIEESQQVRERAHRSRIPTPRFLHRKESAGVKWAPPKPKAPLCCGGHNDPDLTMDLRTNAPTVSRHSALTFPAVAAAHDRDIVVGDVERAFIQGEEHGRAEELYMSQPKEGLPCMDPRCLLNGLVEAELKGESGNPIIMMQSRLDRTVSRGFNEDGRLCNLVCAHADDLLVATRGGGPLLVQSTFIEWRLEPAEIDQAWNRDSSLERNAREIAAGFLVYLCEHAVAEGRPGKATFVDWRSHTLPRVAMSPFAAETQSCTEAFDSAEFVRAVIVEMMYADMDVTSSEMLATIRLLPITSATDCKSLRHPALGPRIPRSVSATDGAESRIPRTRSRYPAADGFGGDSRRYAWGPVPSECGEPLVREEYTLQELVRLGRVEKRTLFMKPMREVFGSDEYLISELLKGARKCRQQSSNCLVMRWVPPDERYHILQACLNAVSSLFGSNYVHQNALGGEQTELFKSTWFCLTVMTPTSSKERPAGQQPTKRGRCSSHFNGGSDTCTFTDMSRILDPEGHAAHRDRE</sequence>
<gene>
    <name evidence="3" type="ORF">PCOR1329_LOCUS36728</name>
</gene>
<evidence type="ECO:0000313" key="4">
    <source>
        <dbReference type="Proteomes" id="UP001189429"/>
    </source>
</evidence>
<organism evidence="3 4">
    <name type="scientific">Prorocentrum cordatum</name>
    <dbReference type="NCBI Taxonomy" id="2364126"/>
    <lineage>
        <taxon>Eukaryota</taxon>
        <taxon>Sar</taxon>
        <taxon>Alveolata</taxon>
        <taxon>Dinophyceae</taxon>
        <taxon>Prorocentrales</taxon>
        <taxon>Prorocentraceae</taxon>
        <taxon>Prorocentrum</taxon>
    </lineage>
</organism>
<proteinExistence type="predicted"/>
<evidence type="ECO:0000256" key="1">
    <source>
        <dbReference type="SAM" id="Coils"/>
    </source>
</evidence>
<name>A0ABN9T972_9DINO</name>
<comment type="caution">
    <text evidence="3">The sequence shown here is derived from an EMBL/GenBank/DDBJ whole genome shotgun (WGS) entry which is preliminary data.</text>
</comment>
<feature type="compositionally biased region" description="Basic and acidic residues" evidence="2">
    <location>
        <begin position="324"/>
        <end position="334"/>
    </location>
</feature>
<feature type="coiled-coil region" evidence="1">
    <location>
        <begin position="129"/>
        <end position="156"/>
    </location>
</feature>
<evidence type="ECO:0000313" key="3">
    <source>
        <dbReference type="EMBL" id="CAK0841557.1"/>
    </source>
</evidence>
<feature type="compositionally biased region" description="Basic and acidic residues" evidence="2">
    <location>
        <begin position="561"/>
        <end position="576"/>
    </location>
</feature>
<dbReference type="EMBL" id="CAUYUJ010014464">
    <property type="protein sequence ID" value="CAK0841557.1"/>
    <property type="molecule type" value="Genomic_DNA"/>
</dbReference>
<reference evidence="3" key="1">
    <citation type="submission" date="2023-10" db="EMBL/GenBank/DDBJ databases">
        <authorList>
            <person name="Chen Y."/>
            <person name="Shah S."/>
            <person name="Dougan E. K."/>
            <person name="Thang M."/>
            <person name="Chan C."/>
        </authorList>
    </citation>
    <scope>NUCLEOTIDE SEQUENCE [LARGE SCALE GENOMIC DNA]</scope>
</reference>
<accession>A0ABN9T972</accession>
<dbReference type="Proteomes" id="UP001189429">
    <property type="component" value="Unassembled WGS sequence"/>
</dbReference>